<name>A0A024TC87_9STRA</name>
<keyword evidence="3" id="KW-0862">Zinc</keyword>
<dbReference type="VEuPathDB" id="FungiDB:H310_13745"/>
<evidence type="ECO:0000256" key="3">
    <source>
        <dbReference type="ARBA" id="ARBA00022833"/>
    </source>
</evidence>
<dbReference type="GeneID" id="20090795"/>
<proteinExistence type="predicted"/>
<accession>A0A024TC87</accession>
<reference evidence="5" key="1">
    <citation type="submission" date="2013-12" db="EMBL/GenBank/DDBJ databases">
        <title>The Genome Sequence of Aphanomyces invadans NJM9701.</title>
        <authorList>
            <consortium name="The Broad Institute Genomics Platform"/>
            <person name="Russ C."/>
            <person name="Tyler B."/>
            <person name="van West P."/>
            <person name="Dieguez-Uribeondo J."/>
            <person name="Young S.K."/>
            <person name="Zeng Q."/>
            <person name="Gargeya S."/>
            <person name="Fitzgerald M."/>
            <person name="Abouelleil A."/>
            <person name="Alvarado L."/>
            <person name="Chapman S.B."/>
            <person name="Gainer-Dewar J."/>
            <person name="Goldberg J."/>
            <person name="Griggs A."/>
            <person name="Gujja S."/>
            <person name="Hansen M."/>
            <person name="Howarth C."/>
            <person name="Imamovic A."/>
            <person name="Ireland A."/>
            <person name="Larimer J."/>
            <person name="McCowan C."/>
            <person name="Murphy C."/>
            <person name="Pearson M."/>
            <person name="Poon T.W."/>
            <person name="Priest M."/>
            <person name="Roberts A."/>
            <person name="Saif S."/>
            <person name="Shea T."/>
            <person name="Sykes S."/>
            <person name="Wortman J."/>
            <person name="Nusbaum C."/>
            <person name="Birren B."/>
        </authorList>
    </citation>
    <scope>NUCLEOTIDE SEQUENCE [LARGE SCALE GENOMIC DNA]</scope>
    <source>
        <strain evidence="5">NJM9701</strain>
    </source>
</reference>
<evidence type="ECO:0000256" key="1">
    <source>
        <dbReference type="ARBA" id="ARBA00022723"/>
    </source>
</evidence>
<dbReference type="InterPro" id="IPR043145">
    <property type="entry name" value="Znf_ZZ_sf"/>
</dbReference>
<keyword evidence="2" id="KW-0863">Zinc-finger</keyword>
<sequence length="221" mass="24780">MPRLRPYGPSNYITHSRSRWTHPNTKCSCCFGSPIVSILYRCTMCPSVVLCERCHAKLDHPLIKQVREEDTVATDVCVTKGAIFQNLSATQVARDERERQNAALEATRLNATLAKAKLMYEKGEAMAAEREKAERLRQKVAAHDDYDECFPDYEEMDDDKNDEAKKKKKKKGDSDVGETDRTIKLAADPKDKGKKFGDALGGKKDKSKRDRVPGGSNGPTQ</sequence>
<keyword evidence="1" id="KW-0479">Metal-binding</keyword>
<dbReference type="SUPFAM" id="SSF57850">
    <property type="entry name" value="RING/U-box"/>
    <property type="match status" value="1"/>
</dbReference>
<dbReference type="RefSeq" id="XP_008879594.1">
    <property type="nucleotide sequence ID" value="XM_008881372.1"/>
</dbReference>
<dbReference type="Gene3D" id="3.30.60.90">
    <property type="match status" value="1"/>
</dbReference>
<dbReference type="GO" id="GO:0008270">
    <property type="term" value="F:zinc ion binding"/>
    <property type="evidence" value="ECO:0007669"/>
    <property type="project" value="UniProtKB-KW"/>
</dbReference>
<protein>
    <submittedName>
        <fullName evidence="5">Uncharacterized protein</fullName>
    </submittedName>
</protein>
<feature type="compositionally biased region" description="Basic and acidic residues" evidence="4">
    <location>
        <begin position="172"/>
        <end position="212"/>
    </location>
</feature>
<dbReference type="EMBL" id="KI914007">
    <property type="protein sequence ID" value="ETV91668.1"/>
    <property type="molecule type" value="Genomic_DNA"/>
</dbReference>
<evidence type="ECO:0000256" key="4">
    <source>
        <dbReference type="SAM" id="MobiDB-lite"/>
    </source>
</evidence>
<dbReference type="AlphaFoldDB" id="A0A024TC87"/>
<feature type="compositionally biased region" description="Acidic residues" evidence="4">
    <location>
        <begin position="150"/>
        <end position="161"/>
    </location>
</feature>
<organism evidence="5">
    <name type="scientific">Aphanomyces invadans</name>
    <dbReference type="NCBI Taxonomy" id="157072"/>
    <lineage>
        <taxon>Eukaryota</taxon>
        <taxon>Sar</taxon>
        <taxon>Stramenopiles</taxon>
        <taxon>Oomycota</taxon>
        <taxon>Saprolegniomycetes</taxon>
        <taxon>Saprolegniales</taxon>
        <taxon>Verrucalvaceae</taxon>
        <taxon>Aphanomyces</taxon>
    </lineage>
</organism>
<feature type="region of interest" description="Disordered" evidence="4">
    <location>
        <begin position="150"/>
        <end position="221"/>
    </location>
</feature>
<evidence type="ECO:0000256" key="2">
    <source>
        <dbReference type="ARBA" id="ARBA00022771"/>
    </source>
</evidence>
<evidence type="ECO:0000313" key="5">
    <source>
        <dbReference type="EMBL" id="ETV91668.1"/>
    </source>
</evidence>
<dbReference type="OrthoDB" id="75544at2759"/>
<gene>
    <name evidence="5" type="ORF">H310_13745</name>
</gene>